<evidence type="ECO:0000256" key="5">
    <source>
        <dbReference type="ARBA" id="ARBA00022679"/>
    </source>
</evidence>
<protein>
    <recommendedName>
        <fullName evidence="4 8">3-deoxy-D-manno-octulosonic acid transferase</fullName>
        <shortName evidence="8">Kdo transferase</shortName>
        <ecNumber evidence="3 8">2.4.99.12</ecNumber>
    </recommendedName>
    <alternativeName>
        <fullName evidence="6 8">Lipid IV(A) 3-deoxy-D-manno-octulosonic acid transferase</fullName>
    </alternativeName>
</protein>
<dbReference type="InterPro" id="IPR039901">
    <property type="entry name" value="Kdotransferase"/>
</dbReference>
<name>A0A2T4JES6_FUSBL</name>
<reference evidence="10 11" key="1">
    <citation type="submission" date="2018-03" db="EMBL/GenBank/DDBJ databases">
        <title>Rhodobacter blasticus.</title>
        <authorList>
            <person name="Meyer T.E."/>
            <person name="Miller S."/>
            <person name="Lodha T."/>
            <person name="Gandham S."/>
            <person name="Chintalapati S."/>
            <person name="Chintalapati V.R."/>
        </authorList>
    </citation>
    <scope>NUCLEOTIDE SEQUENCE [LARGE SCALE GENOMIC DNA]</scope>
    <source>
        <strain evidence="10 11">DSM 2131</strain>
    </source>
</reference>
<evidence type="ECO:0000256" key="4">
    <source>
        <dbReference type="ARBA" id="ARBA00019077"/>
    </source>
</evidence>
<dbReference type="GO" id="GO:0009244">
    <property type="term" value="P:lipopolysaccharide core region biosynthetic process"/>
    <property type="evidence" value="ECO:0007669"/>
    <property type="project" value="UniProtKB-UniRule"/>
</dbReference>
<comment type="function">
    <text evidence="1 8">Involved in lipopolysaccharide (LPS) biosynthesis. Catalyzes the transfer of 3-deoxy-D-manno-octulosonate (Kdo) residue(s) from CMP-Kdo to lipid IV(A), the tetraacyldisaccharide-1,4'-bisphosphate precursor of lipid A.</text>
</comment>
<evidence type="ECO:0000313" key="11">
    <source>
        <dbReference type="Proteomes" id="UP000241362"/>
    </source>
</evidence>
<keyword evidence="5 8" id="KW-0808">Transferase</keyword>
<evidence type="ECO:0000256" key="3">
    <source>
        <dbReference type="ARBA" id="ARBA00012621"/>
    </source>
</evidence>
<keyword evidence="8" id="KW-1003">Cell membrane</keyword>
<evidence type="ECO:0000256" key="2">
    <source>
        <dbReference type="ARBA" id="ARBA00004713"/>
    </source>
</evidence>
<comment type="pathway">
    <text evidence="2 8">Bacterial outer membrane biogenesis; LPS core biosynthesis.</text>
</comment>
<dbReference type="Pfam" id="PF04413">
    <property type="entry name" value="Glycos_transf_N"/>
    <property type="match status" value="1"/>
</dbReference>
<dbReference type="PANTHER" id="PTHR42755">
    <property type="entry name" value="3-DEOXY-MANNO-OCTULOSONATE CYTIDYLYLTRANSFERASE"/>
    <property type="match status" value="1"/>
</dbReference>
<dbReference type="InterPro" id="IPR038107">
    <property type="entry name" value="Glycos_transf_N_sf"/>
</dbReference>
<evidence type="ECO:0000313" key="10">
    <source>
        <dbReference type="EMBL" id="PTE16308.1"/>
    </source>
</evidence>
<dbReference type="EC" id="2.4.99.12" evidence="3 8"/>
<evidence type="ECO:0000256" key="7">
    <source>
        <dbReference type="ARBA" id="ARBA00049183"/>
    </source>
</evidence>
<evidence type="ECO:0000256" key="1">
    <source>
        <dbReference type="ARBA" id="ARBA00003394"/>
    </source>
</evidence>
<dbReference type="Gene3D" id="3.40.50.2000">
    <property type="entry name" value="Glycogen Phosphorylase B"/>
    <property type="match status" value="1"/>
</dbReference>
<keyword evidence="8" id="KW-0472">Membrane</keyword>
<proteinExistence type="inferred from homology"/>
<keyword evidence="11" id="KW-1185">Reference proteome</keyword>
<sequence length="396" mass="42265">MAGSIGLRLYTLAQRRDPAAETDRPARPPGRLVWLHAGGSTAGLLELARRLTDEEGLTVLLTGVSESGPADSGVILQPAPPDTPADARAFLDHWRPDVALWSDGELRPVLLHTAADRGLTLLMADARLPRLLRDRDGWYPGLLRSTLGLFSQIFALDPASAQAFRRAGALPSAVTYAGRMEERSAVLPCLEAERQALAQMLASRPRWLAAVLPEDEVDSIITAHRTAMGLAHRLLLIVMPERPEAAESLAQRLEGDGWSVALRSAEQEPEPETEIYVVDHPSELGLWYRLAPITFLGGSLAGPGAIRNPMEPASLGSAILHGPRPGAHGSALGRLGAARAARAVASPGDLAEALGDLLSPDRAARLAQAAWTVVSEGVEVTEAVLARIRRELEGRG</sequence>
<organism evidence="10 11">
    <name type="scientific">Fuscovulum blasticum DSM 2131</name>
    <dbReference type="NCBI Taxonomy" id="1188250"/>
    <lineage>
        <taxon>Bacteria</taxon>
        <taxon>Pseudomonadati</taxon>
        <taxon>Pseudomonadota</taxon>
        <taxon>Alphaproteobacteria</taxon>
        <taxon>Rhodobacterales</taxon>
        <taxon>Paracoccaceae</taxon>
        <taxon>Pseudogemmobacter</taxon>
    </lineage>
</organism>
<evidence type="ECO:0000256" key="8">
    <source>
        <dbReference type="RuleBase" id="RU365103"/>
    </source>
</evidence>
<comment type="catalytic activity">
    <reaction evidence="7 8">
        <text>lipid IVA (E. coli) + CMP-3-deoxy-beta-D-manno-octulosonate = alpha-Kdo-(2-&gt;6)-lipid IVA (E. coli) + CMP + H(+)</text>
        <dbReference type="Rhea" id="RHEA:28066"/>
        <dbReference type="ChEBI" id="CHEBI:15378"/>
        <dbReference type="ChEBI" id="CHEBI:58603"/>
        <dbReference type="ChEBI" id="CHEBI:60364"/>
        <dbReference type="ChEBI" id="CHEBI:60377"/>
        <dbReference type="ChEBI" id="CHEBI:85987"/>
        <dbReference type="EC" id="2.4.99.12"/>
    </reaction>
</comment>
<comment type="caution">
    <text evidence="10">The sequence shown here is derived from an EMBL/GenBank/DDBJ whole genome shotgun (WGS) entry which is preliminary data.</text>
</comment>
<dbReference type="Gene3D" id="3.40.50.11720">
    <property type="entry name" value="3-Deoxy-D-manno-octulosonic-acid transferase, N-terminal domain"/>
    <property type="match status" value="1"/>
</dbReference>
<evidence type="ECO:0000259" key="9">
    <source>
        <dbReference type="Pfam" id="PF04413"/>
    </source>
</evidence>
<comment type="similarity">
    <text evidence="8">Belongs to the glycosyltransferase group 1 family.</text>
</comment>
<keyword evidence="8" id="KW-0448">Lipopolysaccharide biosynthesis</keyword>
<dbReference type="EMBL" id="PZKE01000001">
    <property type="protein sequence ID" value="PTE16308.1"/>
    <property type="molecule type" value="Genomic_DNA"/>
</dbReference>
<dbReference type="InterPro" id="IPR007507">
    <property type="entry name" value="Glycos_transf_N"/>
</dbReference>
<dbReference type="PANTHER" id="PTHR42755:SF1">
    <property type="entry name" value="3-DEOXY-D-MANNO-OCTULOSONIC ACID TRANSFERASE, MITOCHONDRIAL-RELATED"/>
    <property type="match status" value="1"/>
</dbReference>
<dbReference type="UniPathway" id="UPA00958"/>
<dbReference type="Proteomes" id="UP000241362">
    <property type="component" value="Unassembled WGS sequence"/>
</dbReference>
<feature type="domain" description="3-deoxy-D-manno-octulosonic-acid transferase N-terminal" evidence="9">
    <location>
        <begin position="27"/>
        <end position="179"/>
    </location>
</feature>
<evidence type="ECO:0000256" key="6">
    <source>
        <dbReference type="ARBA" id="ARBA00031445"/>
    </source>
</evidence>
<dbReference type="AlphaFoldDB" id="A0A2T4JES6"/>
<comment type="subcellular location">
    <subcellularLocation>
        <location evidence="8">Cell membrane</location>
    </subcellularLocation>
</comment>
<gene>
    <name evidence="10" type="ORF">C5F44_00105</name>
</gene>
<dbReference type="GO" id="GO:0043842">
    <property type="term" value="F:Kdo transferase activity"/>
    <property type="evidence" value="ECO:0007669"/>
    <property type="project" value="UniProtKB-EC"/>
</dbReference>
<dbReference type="RefSeq" id="WP_107671473.1">
    <property type="nucleotide sequence ID" value="NZ_PZKE01000001.1"/>
</dbReference>
<dbReference type="GO" id="GO:0005886">
    <property type="term" value="C:plasma membrane"/>
    <property type="evidence" value="ECO:0007669"/>
    <property type="project" value="UniProtKB-SubCell"/>
</dbReference>
<dbReference type="GO" id="GO:0009245">
    <property type="term" value="P:lipid A biosynthetic process"/>
    <property type="evidence" value="ECO:0007669"/>
    <property type="project" value="TreeGrafter"/>
</dbReference>
<accession>A0A2T4JES6</accession>